<dbReference type="OrthoDB" id="2687560at2759"/>
<feature type="region of interest" description="Disordered" evidence="1">
    <location>
        <begin position="102"/>
        <end position="140"/>
    </location>
</feature>
<evidence type="ECO:0000256" key="1">
    <source>
        <dbReference type="SAM" id="MobiDB-lite"/>
    </source>
</evidence>
<organism evidence="2 3">
    <name type="scientific">Daedalea quercina L-15889</name>
    <dbReference type="NCBI Taxonomy" id="1314783"/>
    <lineage>
        <taxon>Eukaryota</taxon>
        <taxon>Fungi</taxon>
        <taxon>Dikarya</taxon>
        <taxon>Basidiomycota</taxon>
        <taxon>Agaricomycotina</taxon>
        <taxon>Agaricomycetes</taxon>
        <taxon>Polyporales</taxon>
        <taxon>Fomitopsis</taxon>
    </lineage>
</organism>
<gene>
    <name evidence="2" type="ORF">DAEQUDRAFT_511033</name>
</gene>
<evidence type="ECO:0000313" key="3">
    <source>
        <dbReference type="Proteomes" id="UP000076727"/>
    </source>
</evidence>
<evidence type="ECO:0000313" key="2">
    <source>
        <dbReference type="EMBL" id="KZT73182.1"/>
    </source>
</evidence>
<feature type="compositionally biased region" description="Polar residues" evidence="1">
    <location>
        <begin position="102"/>
        <end position="111"/>
    </location>
</feature>
<dbReference type="Proteomes" id="UP000076727">
    <property type="component" value="Unassembled WGS sequence"/>
</dbReference>
<protein>
    <submittedName>
        <fullName evidence="2">Uncharacterized protein</fullName>
    </submittedName>
</protein>
<reference evidence="2 3" key="1">
    <citation type="journal article" date="2016" name="Mol. Biol. Evol.">
        <title>Comparative Genomics of Early-Diverging Mushroom-Forming Fungi Provides Insights into the Origins of Lignocellulose Decay Capabilities.</title>
        <authorList>
            <person name="Nagy L.G."/>
            <person name="Riley R."/>
            <person name="Tritt A."/>
            <person name="Adam C."/>
            <person name="Daum C."/>
            <person name="Floudas D."/>
            <person name="Sun H."/>
            <person name="Yadav J.S."/>
            <person name="Pangilinan J."/>
            <person name="Larsson K.H."/>
            <person name="Matsuura K."/>
            <person name="Barry K."/>
            <person name="Labutti K."/>
            <person name="Kuo R."/>
            <person name="Ohm R.A."/>
            <person name="Bhattacharya S.S."/>
            <person name="Shirouzu T."/>
            <person name="Yoshinaga Y."/>
            <person name="Martin F.M."/>
            <person name="Grigoriev I.V."/>
            <person name="Hibbett D.S."/>
        </authorList>
    </citation>
    <scope>NUCLEOTIDE SEQUENCE [LARGE SCALE GENOMIC DNA]</scope>
    <source>
        <strain evidence="2 3">L-15889</strain>
    </source>
</reference>
<accession>A0A165TBA2</accession>
<dbReference type="EMBL" id="KV429038">
    <property type="protein sequence ID" value="KZT73182.1"/>
    <property type="molecule type" value="Genomic_DNA"/>
</dbReference>
<sequence>MAGSTDNATRMLCREYQWDRHLTKWESLPRLRLEPHRILFDCLLCCYTNTLGETCPWCLSACKARGPDSAAARRRISCPQLLSEAQRVQMWRSETRSVMATGSPCAVSSVQPEREAARGRVKRARTSTQTTRRQKRRRAGIHSTADIVATITYDVEAELKPFLKELMNMYDDDHTTLSTPNDSVKPSNADRLDSMIDDTKNMDALSTSTTSQRTLRRKQRMAMLRKRSSRSLRKRSMPLLSKTSSRLADNYDPAITVQPVLPSRSPSPASLVPLGHPERPLYTAIRRNMCPPGLPPPQSDIRHTSIQAVLFERGAKSLDMPRPATLGRSSRLRELIPASDWTAGCSITGEAELRMDLARCRSAEVVSYRPREANLGGVVREKVKNLGKGLRELLTRRT</sequence>
<name>A0A165TBA2_9APHY</name>
<dbReference type="AlphaFoldDB" id="A0A165TBA2"/>
<dbReference type="STRING" id="1314783.A0A165TBA2"/>
<keyword evidence="3" id="KW-1185">Reference proteome</keyword>
<proteinExistence type="predicted"/>